<sequence length="175" mass="18647">MYTPKIQRGFVLITSIVFLIAITIAVVYAVRSATLREHSAGNNRARSQAFEMAQLAMRRAQAQLTEEVIFPASGCANGLCNKEDASKTYLLNSTNWSSGTGTCAIDSTSCNKVKGGNTAITQTVAGVAAQPRWAIRDLANNTDGDCTFYEVWAQGTGADPSSSVLLKSIVKACES</sequence>
<dbReference type="Pfam" id="PF14341">
    <property type="entry name" value="PilX_N"/>
    <property type="match status" value="1"/>
</dbReference>
<gene>
    <name evidence="3" type="ORF">HZU75_04040</name>
</gene>
<accession>A0A7D5Z3W4</accession>
<evidence type="ECO:0000313" key="4">
    <source>
        <dbReference type="Proteomes" id="UP000510822"/>
    </source>
</evidence>
<dbReference type="KEGG" id="cfon:HZU75_04040"/>
<reference evidence="3 4" key="1">
    <citation type="journal article" date="2016" name="Int. J. Syst. Evol. Microbiol.">
        <title>Chitinibacter fontanus sp. nov., isolated from a spring.</title>
        <authorList>
            <person name="Sheu S.Y."/>
            <person name="Li Y.S."/>
            <person name="Young C.C."/>
            <person name="Chen W.M."/>
        </authorList>
    </citation>
    <scope>NUCLEOTIDE SEQUENCE [LARGE SCALE GENOMIC DNA]</scope>
    <source>
        <strain evidence="3 4">STM-7</strain>
    </source>
</reference>
<evidence type="ECO:0000256" key="1">
    <source>
        <dbReference type="SAM" id="Phobius"/>
    </source>
</evidence>
<name>A0A7D5Z3W4_9NEIS</name>
<dbReference type="RefSeq" id="WP_180307897.1">
    <property type="nucleotide sequence ID" value="NZ_CP058952.1"/>
</dbReference>
<evidence type="ECO:0000313" key="3">
    <source>
        <dbReference type="EMBL" id="QLI80763.1"/>
    </source>
</evidence>
<dbReference type="InterPro" id="IPR025746">
    <property type="entry name" value="PilX_N_dom"/>
</dbReference>
<feature type="domain" description="Type 4 fimbrial biogenesis protein PilX N-terminal" evidence="2">
    <location>
        <begin position="8"/>
        <end position="58"/>
    </location>
</feature>
<feature type="transmembrane region" description="Helical" evidence="1">
    <location>
        <begin position="6"/>
        <end position="30"/>
    </location>
</feature>
<organism evidence="3 4">
    <name type="scientific">Chitinibacter fontanus</name>
    <dbReference type="NCBI Taxonomy" id="1737446"/>
    <lineage>
        <taxon>Bacteria</taxon>
        <taxon>Pseudomonadati</taxon>
        <taxon>Pseudomonadota</taxon>
        <taxon>Betaproteobacteria</taxon>
        <taxon>Neisseriales</taxon>
        <taxon>Chitinibacteraceae</taxon>
        <taxon>Chitinibacter</taxon>
    </lineage>
</organism>
<dbReference type="Proteomes" id="UP000510822">
    <property type="component" value="Chromosome"/>
</dbReference>
<proteinExistence type="predicted"/>
<dbReference type="EMBL" id="CP058952">
    <property type="protein sequence ID" value="QLI80763.1"/>
    <property type="molecule type" value="Genomic_DNA"/>
</dbReference>
<keyword evidence="1" id="KW-0812">Transmembrane</keyword>
<keyword evidence="1" id="KW-0472">Membrane</keyword>
<dbReference type="AlphaFoldDB" id="A0A7D5Z3W4"/>
<evidence type="ECO:0000259" key="2">
    <source>
        <dbReference type="Pfam" id="PF14341"/>
    </source>
</evidence>
<keyword evidence="1" id="KW-1133">Transmembrane helix</keyword>
<protein>
    <recommendedName>
        <fullName evidence="2">Type 4 fimbrial biogenesis protein PilX N-terminal domain-containing protein</fullName>
    </recommendedName>
</protein>
<keyword evidence="4" id="KW-1185">Reference proteome</keyword>